<evidence type="ECO:0000256" key="2">
    <source>
        <dbReference type="SAM" id="MobiDB-lite"/>
    </source>
</evidence>
<evidence type="ECO:0000256" key="3">
    <source>
        <dbReference type="SAM" id="Phobius"/>
    </source>
</evidence>
<feature type="transmembrane region" description="Helical" evidence="3">
    <location>
        <begin position="525"/>
        <end position="543"/>
    </location>
</feature>
<keyword evidence="1" id="KW-0175">Coiled coil</keyword>
<organism evidence="4 5">
    <name type="scientific">Actinoallomurus bryophytorum</name>
    <dbReference type="NCBI Taxonomy" id="1490222"/>
    <lineage>
        <taxon>Bacteria</taxon>
        <taxon>Bacillati</taxon>
        <taxon>Actinomycetota</taxon>
        <taxon>Actinomycetes</taxon>
        <taxon>Streptosporangiales</taxon>
        <taxon>Thermomonosporaceae</taxon>
        <taxon>Actinoallomurus</taxon>
    </lineage>
</organism>
<evidence type="ECO:0000313" key="5">
    <source>
        <dbReference type="Proteomes" id="UP000316096"/>
    </source>
</evidence>
<comment type="caution">
    <text evidence="4">The sequence shown here is derived from an EMBL/GenBank/DDBJ whole genome shotgun (WGS) entry which is preliminary data.</text>
</comment>
<keyword evidence="3" id="KW-0472">Membrane</keyword>
<proteinExistence type="predicted"/>
<feature type="region of interest" description="Disordered" evidence="2">
    <location>
        <begin position="461"/>
        <end position="489"/>
    </location>
</feature>
<name>A0A543C0K3_9ACTN</name>
<keyword evidence="3" id="KW-0812">Transmembrane</keyword>
<accession>A0A543C0K3</accession>
<evidence type="ECO:0000256" key="1">
    <source>
        <dbReference type="SAM" id="Coils"/>
    </source>
</evidence>
<feature type="transmembrane region" description="Helical" evidence="3">
    <location>
        <begin position="550"/>
        <end position="571"/>
    </location>
</feature>
<protein>
    <submittedName>
        <fullName evidence="4">Uncharacterized protein</fullName>
    </submittedName>
</protein>
<gene>
    <name evidence="4" type="ORF">FB559_7896</name>
</gene>
<evidence type="ECO:0000313" key="4">
    <source>
        <dbReference type="EMBL" id="TQL90588.1"/>
    </source>
</evidence>
<dbReference type="Proteomes" id="UP000316096">
    <property type="component" value="Unassembled WGS sequence"/>
</dbReference>
<feature type="transmembrane region" description="Helical" evidence="3">
    <location>
        <begin position="577"/>
        <end position="595"/>
    </location>
</feature>
<feature type="coiled-coil region" evidence="1">
    <location>
        <begin position="385"/>
        <end position="419"/>
    </location>
</feature>
<keyword evidence="5" id="KW-1185">Reference proteome</keyword>
<feature type="transmembrane region" description="Helical" evidence="3">
    <location>
        <begin position="498"/>
        <end position="519"/>
    </location>
</feature>
<dbReference type="RefSeq" id="WP_246122798.1">
    <property type="nucleotide sequence ID" value="NZ_VFOZ01000002.1"/>
</dbReference>
<reference evidence="4 5" key="1">
    <citation type="submission" date="2019-06" db="EMBL/GenBank/DDBJ databases">
        <title>Sequencing the genomes of 1000 actinobacteria strains.</title>
        <authorList>
            <person name="Klenk H.-P."/>
        </authorList>
    </citation>
    <scope>NUCLEOTIDE SEQUENCE [LARGE SCALE GENOMIC DNA]</scope>
    <source>
        <strain evidence="4 5">DSM 102200</strain>
    </source>
</reference>
<dbReference type="AlphaFoldDB" id="A0A543C0K3"/>
<sequence>MTETGETIPHDPDLELLQRFEPVLAYTEGERFFPVDVERYLRCCDLWRGEEKLVPAGELTAERLVTEAGRYPESRLSLLLVREPLRRKEVRRSNGSRARPRIAKSGRLAAVGLFGRVFDVLLRASLFLRGSVPGGVAAAAADRYEHQMDPSRCVYYGRVVREGGYVVLQYWFLYAMNDWRTTFSGVNDHEADWEAVTVYLAETAEGLRPSWLAVSAHDGAGDNLRRRWDDPDLRIVGDHPVVFVGAGSHSGAFVPGQYLVTVNPVRLRPVLRGTRRVKDFAFPWLRGGRRDGGVGIPFIDYAMGNGEEVGPSRTRAWHPVVISDETPWVSGFHGLWGRDTRDWVGGERAPAGPRYERDGRVRTLWADPLGWAGLQKILPDPEDDRRELRSRIAILDKEIEDADTAVARDREELRRLRATAVSLGHHENSRGLARRRSAEVAKAEIALAVLVRTRTDLAEERAAHEATLARPPDAEEPQEHLREPHLPYTPTRGPRTRFLHAWAALSTPLFILAIVGVFVVPHEPVAILLAGIVFMFVLLEAWARRRLLAFATGLLMLLGAVAVVAGLSIAVVYGGRYVLLVPMVVVAGFLLVANLRELFHR</sequence>
<dbReference type="EMBL" id="VFOZ01000002">
    <property type="protein sequence ID" value="TQL90588.1"/>
    <property type="molecule type" value="Genomic_DNA"/>
</dbReference>
<keyword evidence="3" id="KW-1133">Transmembrane helix</keyword>